<evidence type="ECO:0000256" key="11">
    <source>
        <dbReference type="SAM" id="MobiDB-lite"/>
    </source>
</evidence>
<feature type="domain" description="SP-RING-type" evidence="12">
    <location>
        <begin position="837"/>
        <end position="910"/>
    </location>
</feature>
<evidence type="ECO:0000256" key="1">
    <source>
        <dbReference type="ARBA" id="ARBA00001936"/>
    </source>
</evidence>
<evidence type="ECO:0000256" key="5">
    <source>
        <dbReference type="ARBA" id="ARBA00022771"/>
    </source>
</evidence>
<dbReference type="PANTHER" id="PTHR12318:SF0">
    <property type="entry name" value="ACYL-COENZYME A DIPHOSPHATASE NUDT19"/>
    <property type="match status" value="1"/>
</dbReference>
<evidence type="ECO:0000256" key="3">
    <source>
        <dbReference type="ARBA" id="ARBA00005582"/>
    </source>
</evidence>
<organism evidence="13">
    <name type="scientific">Oppiella nova</name>
    <dbReference type="NCBI Taxonomy" id="334625"/>
    <lineage>
        <taxon>Eukaryota</taxon>
        <taxon>Metazoa</taxon>
        <taxon>Ecdysozoa</taxon>
        <taxon>Arthropoda</taxon>
        <taxon>Chelicerata</taxon>
        <taxon>Arachnida</taxon>
        <taxon>Acari</taxon>
        <taxon>Acariformes</taxon>
        <taxon>Sarcoptiformes</taxon>
        <taxon>Oribatida</taxon>
        <taxon>Brachypylina</taxon>
        <taxon>Oppioidea</taxon>
        <taxon>Oppiidae</taxon>
        <taxon>Oppiella</taxon>
    </lineage>
</organism>
<sequence length="910" mass="103304">MQNPWRESANVLLLRPITSPQTDPTLCDYEMLTISGDTTRGIRSASYVTPGGPLHASDLSPKWWALFERLGVQTTSFGRLSPDGSAARPPIICDNLFVDDLRRGSSNTEEDFVTIDMALRIAAIRHIFTQTGILVVDSMSPKSHVNPDVLCEWRERVGHSPDQFHALCQRYDLKPDLWSLKEWWNWLTPVTIGRTNRFDTIYYLCVLQSRHSLTTGATHHWSAPVALLTDRYTDGYTLSPPQVYELCRLLNYSSVKDLEVFAAQREREGCHRWLPSLAMYTDGAISTLPGDDLYPETVELFVRKPIKTYGQSVREIRAKSQRLNRMELSGIDCEVVSHNSAQPCGHIAPSGNGFALIGWFDGQCARMTSPVDPMDRPSNKRLIQMVDRLTKHEMVDVLRKFGRPFGHCKQLLTTRLHQLIRGVDHRTIDGHRLSRVIQDMYRLQCHLYGLKRQKVAPIRPTLDSQTQQWTPIQRNNISDSSGGRLSSTSKINTNNKDIASNTTTISGKPSDRSMGSLRSKTFKTPLKLSALNGVSGGRVPSVSTSSKSTRFNTLNDTSNEVMSEQIRDNWMNETPRIKRKGRRQREPRGTSSTGPRGMARSKRKRGRSPPRSAPVKRPPMISDSPSKTVNLCGELCDIFELIDIKMFDETDDATSDHKPTNNSKPSKSVPLNANNWFKLIDRITDFGVKKSFTVSEEDFTYRYFSVDRDLSDILAKNSFEIQLRFSHTAEMEAKDCIPEHMCIDMNGQRFYTYCPLNENQLCRPFNVSSLCRLGDNEIQFSMAVKDYEYPVPSLYEISIVCAQTPQTLLNKLVANPQQLLARDVTKGFIRRTMNPNADEGISLVNDSIKVSLICPLSRRRLEIPCRTTGCQHMECLDALSFFATNEWRYEWLCPICYSSARRDLILVDSI</sequence>
<feature type="compositionally biased region" description="Low complexity" evidence="11">
    <location>
        <begin position="478"/>
        <end position="489"/>
    </location>
</feature>
<dbReference type="EMBL" id="CAJPVJ010003564">
    <property type="protein sequence ID" value="CAG2167716.1"/>
    <property type="molecule type" value="Genomic_DNA"/>
</dbReference>
<evidence type="ECO:0000256" key="4">
    <source>
        <dbReference type="ARBA" id="ARBA00022723"/>
    </source>
</evidence>
<dbReference type="PANTHER" id="PTHR12318">
    <property type="entry name" value="TESTOSTERONE-REGULATED PROTEIN RP2"/>
    <property type="match status" value="1"/>
</dbReference>
<feature type="compositionally biased region" description="Polar residues" evidence="11">
    <location>
        <begin position="490"/>
        <end position="507"/>
    </location>
</feature>
<dbReference type="InterPro" id="IPR004181">
    <property type="entry name" value="Znf_MIZ"/>
</dbReference>
<dbReference type="GO" id="GO:0005739">
    <property type="term" value="C:mitochondrion"/>
    <property type="evidence" value="ECO:0007669"/>
    <property type="project" value="TreeGrafter"/>
</dbReference>
<protein>
    <recommendedName>
        <fullName evidence="12">SP-RING-type domain-containing protein</fullName>
    </recommendedName>
</protein>
<dbReference type="Proteomes" id="UP000728032">
    <property type="component" value="Unassembled WGS sequence"/>
</dbReference>
<comment type="cofactor">
    <cofactor evidence="1">
        <name>Mn(2+)</name>
        <dbReference type="ChEBI" id="CHEBI:29035"/>
    </cofactor>
</comment>
<evidence type="ECO:0000256" key="7">
    <source>
        <dbReference type="ARBA" id="ARBA00022833"/>
    </source>
</evidence>
<proteinExistence type="inferred from homology"/>
<keyword evidence="6" id="KW-0378">Hydrolase</keyword>
<keyword evidence="5 10" id="KW-0863">Zinc-finger</keyword>
<keyword evidence="8" id="KW-0460">Magnesium</keyword>
<evidence type="ECO:0000256" key="10">
    <source>
        <dbReference type="PROSITE-ProRule" id="PRU00452"/>
    </source>
</evidence>
<name>A0A7R9LXS4_9ACAR</name>
<dbReference type="Gene3D" id="3.90.79.10">
    <property type="entry name" value="Nucleoside Triphosphate Pyrophosphohydrolase"/>
    <property type="match status" value="1"/>
</dbReference>
<keyword evidence="4" id="KW-0479">Metal-binding</keyword>
<keyword evidence="14" id="KW-1185">Reference proteome</keyword>
<dbReference type="AlphaFoldDB" id="A0A7R9LXS4"/>
<dbReference type="Pfam" id="PF02891">
    <property type="entry name" value="zf-MIZ"/>
    <property type="match status" value="1"/>
</dbReference>
<evidence type="ECO:0000256" key="8">
    <source>
        <dbReference type="ARBA" id="ARBA00022842"/>
    </source>
</evidence>
<dbReference type="InterPro" id="IPR039121">
    <property type="entry name" value="NUDT19"/>
</dbReference>
<gene>
    <name evidence="13" type="ORF">ONB1V03_LOCUS7213</name>
</gene>
<comment type="cofactor">
    <cofactor evidence="2">
        <name>Mg(2+)</name>
        <dbReference type="ChEBI" id="CHEBI:18420"/>
    </cofactor>
</comment>
<evidence type="ECO:0000256" key="6">
    <source>
        <dbReference type="ARBA" id="ARBA00022801"/>
    </source>
</evidence>
<dbReference type="OrthoDB" id="6499146at2759"/>
<feature type="region of interest" description="Disordered" evidence="11">
    <location>
        <begin position="472"/>
        <end position="517"/>
    </location>
</feature>
<dbReference type="EMBL" id="OC918389">
    <property type="protein sequence ID" value="CAD7649298.1"/>
    <property type="molecule type" value="Genomic_DNA"/>
</dbReference>
<evidence type="ECO:0000256" key="9">
    <source>
        <dbReference type="ARBA" id="ARBA00023211"/>
    </source>
</evidence>
<evidence type="ECO:0000256" key="2">
    <source>
        <dbReference type="ARBA" id="ARBA00001946"/>
    </source>
</evidence>
<dbReference type="Gene3D" id="3.30.40.10">
    <property type="entry name" value="Zinc/RING finger domain, C3HC4 (zinc finger)"/>
    <property type="match status" value="1"/>
</dbReference>
<comment type="similarity">
    <text evidence="3">Belongs to the Nudix hydrolase family.</text>
</comment>
<dbReference type="GO" id="GO:0008270">
    <property type="term" value="F:zinc ion binding"/>
    <property type="evidence" value="ECO:0007669"/>
    <property type="project" value="UniProtKB-KW"/>
</dbReference>
<evidence type="ECO:0000313" key="13">
    <source>
        <dbReference type="EMBL" id="CAD7649298.1"/>
    </source>
</evidence>
<keyword evidence="9" id="KW-0464">Manganese</keyword>
<evidence type="ECO:0000313" key="14">
    <source>
        <dbReference type="Proteomes" id="UP000728032"/>
    </source>
</evidence>
<feature type="region of interest" description="Disordered" evidence="11">
    <location>
        <begin position="530"/>
        <end position="626"/>
    </location>
</feature>
<dbReference type="PROSITE" id="PS51044">
    <property type="entry name" value="ZF_SP_RING"/>
    <property type="match status" value="1"/>
</dbReference>
<evidence type="ECO:0000259" key="12">
    <source>
        <dbReference type="PROSITE" id="PS51044"/>
    </source>
</evidence>
<dbReference type="InterPro" id="IPR013083">
    <property type="entry name" value="Znf_RING/FYVE/PHD"/>
</dbReference>
<dbReference type="GO" id="GO:0016818">
    <property type="term" value="F:hydrolase activity, acting on acid anhydrides, in phosphorus-containing anhydrides"/>
    <property type="evidence" value="ECO:0007669"/>
    <property type="project" value="InterPro"/>
</dbReference>
<accession>A0A7R9LXS4</accession>
<reference evidence="13" key="1">
    <citation type="submission" date="2020-11" db="EMBL/GenBank/DDBJ databases">
        <authorList>
            <person name="Tran Van P."/>
        </authorList>
    </citation>
    <scope>NUCLEOTIDE SEQUENCE</scope>
</reference>
<feature type="compositionally biased region" description="Polar residues" evidence="11">
    <location>
        <begin position="541"/>
        <end position="562"/>
    </location>
</feature>
<feature type="compositionally biased region" description="Basic residues" evidence="11">
    <location>
        <begin position="599"/>
        <end position="608"/>
    </location>
</feature>
<keyword evidence="7" id="KW-0862">Zinc</keyword>